<dbReference type="EMBL" id="JAIWYP010000006">
    <property type="protein sequence ID" value="KAH3805396.1"/>
    <property type="molecule type" value="Genomic_DNA"/>
</dbReference>
<accession>A0A9D4FW14</accession>
<dbReference type="AlphaFoldDB" id="A0A9D4FW14"/>
<sequence length="136" mass="15685">MQLKKDLIISKTAAFNRLTEQIYLEKQASLTALEEKLKKKDDDKNERLTISFTRQIAEAVEQTRRSMSERVVYIENKYGHIMRKLVTTESVLAQSEESYILLQKDMKRFPKIIENTVSSVTQQVIAAISSVSEQSN</sequence>
<keyword evidence="2" id="KW-1185">Reference proteome</keyword>
<dbReference type="Proteomes" id="UP000828390">
    <property type="component" value="Unassembled WGS sequence"/>
</dbReference>
<protein>
    <submittedName>
        <fullName evidence="1">Uncharacterized protein</fullName>
    </submittedName>
</protein>
<name>A0A9D4FW14_DREPO</name>
<comment type="caution">
    <text evidence="1">The sequence shown here is derived from an EMBL/GenBank/DDBJ whole genome shotgun (WGS) entry which is preliminary data.</text>
</comment>
<organism evidence="1 2">
    <name type="scientific">Dreissena polymorpha</name>
    <name type="common">Zebra mussel</name>
    <name type="synonym">Mytilus polymorpha</name>
    <dbReference type="NCBI Taxonomy" id="45954"/>
    <lineage>
        <taxon>Eukaryota</taxon>
        <taxon>Metazoa</taxon>
        <taxon>Spiralia</taxon>
        <taxon>Lophotrochozoa</taxon>
        <taxon>Mollusca</taxon>
        <taxon>Bivalvia</taxon>
        <taxon>Autobranchia</taxon>
        <taxon>Heteroconchia</taxon>
        <taxon>Euheterodonta</taxon>
        <taxon>Imparidentia</taxon>
        <taxon>Neoheterodontei</taxon>
        <taxon>Myida</taxon>
        <taxon>Dreissenoidea</taxon>
        <taxon>Dreissenidae</taxon>
        <taxon>Dreissena</taxon>
    </lineage>
</organism>
<reference evidence="1" key="1">
    <citation type="journal article" date="2019" name="bioRxiv">
        <title>The Genome of the Zebra Mussel, Dreissena polymorpha: A Resource for Invasive Species Research.</title>
        <authorList>
            <person name="McCartney M.A."/>
            <person name="Auch B."/>
            <person name="Kono T."/>
            <person name="Mallez S."/>
            <person name="Zhang Y."/>
            <person name="Obille A."/>
            <person name="Becker A."/>
            <person name="Abrahante J.E."/>
            <person name="Garbe J."/>
            <person name="Badalamenti J.P."/>
            <person name="Herman A."/>
            <person name="Mangelson H."/>
            <person name="Liachko I."/>
            <person name="Sullivan S."/>
            <person name="Sone E.D."/>
            <person name="Koren S."/>
            <person name="Silverstein K.A.T."/>
            <person name="Beckman K.B."/>
            <person name="Gohl D.M."/>
        </authorList>
    </citation>
    <scope>NUCLEOTIDE SEQUENCE</scope>
    <source>
        <strain evidence="1">Duluth1</strain>
        <tissue evidence="1">Whole animal</tissue>
    </source>
</reference>
<gene>
    <name evidence="1" type="ORF">DPMN_133699</name>
</gene>
<proteinExistence type="predicted"/>
<evidence type="ECO:0000313" key="1">
    <source>
        <dbReference type="EMBL" id="KAH3805396.1"/>
    </source>
</evidence>
<reference evidence="1" key="2">
    <citation type="submission" date="2020-11" db="EMBL/GenBank/DDBJ databases">
        <authorList>
            <person name="McCartney M.A."/>
            <person name="Auch B."/>
            <person name="Kono T."/>
            <person name="Mallez S."/>
            <person name="Becker A."/>
            <person name="Gohl D.M."/>
            <person name="Silverstein K.A.T."/>
            <person name="Koren S."/>
            <person name="Bechman K.B."/>
            <person name="Herman A."/>
            <person name="Abrahante J.E."/>
            <person name="Garbe J."/>
        </authorList>
    </citation>
    <scope>NUCLEOTIDE SEQUENCE</scope>
    <source>
        <strain evidence="1">Duluth1</strain>
        <tissue evidence="1">Whole animal</tissue>
    </source>
</reference>
<evidence type="ECO:0000313" key="2">
    <source>
        <dbReference type="Proteomes" id="UP000828390"/>
    </source>
</evidence>